<name>A0A521D8K6_9FLAO</name>
<feature type="compositionally biased region" description="Basic and acidic residues" evidence="1">
    <location>
        <begin position="403"/>
        <end position="415"/>
    </location>
</feature>
<feature type="compositionally biased region" description="Basic and acidic residues" evidence="1">
    <location>
        <begin position="278"/>
        <end position="293"/>
    </location>
</feature>
<dbReference type="PANTHER" id="PTHR24023:SF1082">
    <property type="entry name" value="COLLAGEN TRIPLE HELIX REPEAT"/>
    <property type="match status" value="1"/>
</dbReference>
<dbReference type="AlphaFoldDB" id="A0A521D8K6"/>
<feature type="compositionally biased region" description="Low complexity" evidence="1">
    <location>
        <begin position="180"/>
        <end position="189"/>
    </location>
</feature>
<dbReference type="GO" id="GO:0005615">
    <property type="term" value="C:extracellular space"/>
    <property type="evidence" value="ECO:0007669"/>
    <property type="project" value="TreeGrafter"/>
</dbReference>
<sequence>MKNRNQKLLYFLFSAGLGLTANAQVGIGNKTPNPSTQLEITATDRGVLFPRVALKSIVDKTTITAGNVNSLFVFNTATTEGTDGVHPGYYYWYVDRWVRLATGEDLGRKNEDPFEETLTSISQDKVAGTITYIDERGALTVLDIKGLKGDQGDQGIQGLTGADGKDGKVGIGSGAGAPGQAGTPGAPGKDINIYTDTETGIVYVQNPDGSWTPINGRNGRDGVDGKDGKVGIGSGAGAPGQAGTPGAPGKDINIYTDTETKIVYVQNPDGSWTPINGRDGRDGRDGVDGRDGEVGVGSGVGAPGPAGTPGAPGKDIKIYTDTETGIVYVQNPDGSWTPINGRDGRDGVDGKDGEVGVGSGVGAPGPAGTPGAPGKDIKIYTDTETKIVYVQNPDGSWTPINGRDGRDGVDGKDGEVGVGSGVGAPGPAGTPGAP</sequence>
<dbReference type="EMBL" id="FXTA01000003">
    <property type="protein sequence ID" value="SMO67942.1"/>
    <property type="molecule type" value="Genomic_DNA"/>
</dbReference>
<dbReference type="Proteomes" id="UP000317289">
    <property type="component" value="Unassembled WGS sequence"/>
</dbReference>
<feature type="region of interest" description="Disordered" evidence="1">
    <location>
        <begin position="392"/>
        <end position="434"/>
    </location>
</feature>
<organism evidence="3 4">
    <name type="scientific">Flavobacterium resistens</name>
    <dbReference type="NCBI Taxonomy" id="443612"/>
    <lineage>
        <taxon>Bacteria</taxon>
        <taxon>Pseudomonadati</taxon>
        <taxon>Bacteroidota</taxon>
        <taxon>Flavobacteriia</taxon>
        <taxon>Flavobacteriales</taxon>
        <taxon>Flavobacteriaceae</taxon>
        <taxon>Flavobacterium</taxon>
    </lineage>
</organism>
<feature type="compositionally biased region" description="Basic and acidic residues" evidence="1">
    <location>
        <begin position="218"/>
        <end position="229"/>
    </location>
</feature>
<keyword evidence="2" id="KW-0732">Signal</keyword>
<accession>A0A521D8K6</accession>
<feature type="region of interest" description="Disordered" evidence="1">
    <location>
        <begin position="267"/>
        <end position="313"/>
    </location>
</feature>
<feature type="chain" id="PRO_5022137397" description="Collagen triple helix repeat-containing protein" evidence="2">
    <location>
        <begin position="24"/>
        <end position="434"/>
    </location>
</feature>
<proteinExistence type="predicted"/>
<gene>
    <name evidence="3" type="ORF">SAMN06265349_1031</name>
</gene>
<evidence type="ECO:0000256" key="2">
    <source>
        <dbReference type="SAM" id="SignalP"/>
    </source>
</evidence>
<protein>
    <recommendedName>
        <fullName evidence="5">Collagen triple helix repeat-containing protein</fullName>
    </recommendedName>
</protein>
<feature type="non-terminal residue" evidence="3">
    <location>
        <position position="434"/>
    </location>
</feature>
<feature type="compositionally biased region" description="Gly residues" evidence="1">
    <location>
        <begin position="294"/>
        <end position="304"/>
    </location>
</feature>
<evidence type="ECO:0000313" key="3">
    <source>
        <dbReference type="EMBL" id="SMO67942.1"/>
    </source>
</evidence>
<evidence type="ECO:0008006" key="5">
    <source>
        <dbReference type="Google" id="ProtNLM"/>
    </source>
</evidence>
<reference evidence="3 4" key="1">
    <citation type="submission" date="2017-05" db="EMBL/GenBank/DDBJ databases">
        <authorList>
            <person name="Varghese N."/>
            <person name="Submissions S."/>
        </authorList>
    </citation>
    <scope>NUCLEOTIDE SEQUENCE [LARGE SCALE GENOMIC DNA]</scope>
    <source>
        <strain evidence="3 4">DSM 19382</strain>
    </source>
</reference>
<dbReference type="GO" id="GO:0031012">
    <property type="term" value="C:extracellular matrix"/>
    <property type="evidence" value="ECO:0007669"/>
    <property type="project" value="TreeGrafter"/>
</dbReference>
<feature type="signal peptide" evidence="2">
    <location>
        <begin position="1"/>
        <end position="23"/>
    </location>
</feature>
<feature type="region of interest" description="Disordered" evidence="1">
    <location>
        <begin position="205"/>
        <end position="248"/>
    </location>
</feature>
<dbReference type="PANTHER" id="PTHR24023">
    <property type="entry name" value="COLLAGEN ALPHA"/>
    <property type="match status" value="1"/>
</dbReference>
<feature type="compositionally biased region" description="Gly residues" evidence="1">
    <location>
        <begin position="169"/>
        <end position="179"/>
    </location>
</feature>
<feature type="compositionally biased region" description="Gly residues" evidence="1">
    <location>
        <begin position="416"/>
        <end position="426"/>
    </location>
</feature>
<evidence type="ECO:0000313" key="4">
    <source>
        <dbReference type="Proteomes" id="UP000317289"/>
    </source>
</evidence>
<dbReference type="InterPro" id="IPR050149">
    <property type="entry name" value="Collagen_superfamily"/>
</dbReference>
<feature type="region of interest" description="Disordered" evidence="1">
    <location>
        <begin position="157"/>
        <end position="189"/>
    </location>
</feature>
<feature type="compositionally biased region" description="Gly residues" evidence="1">
    <location>
        <begin position="230"/>
        <end position="240"/>
    </location>
</feature>
<evidence type="ECO:0000256" key="1">
    <source>
        <dbReference type="SAM" id="MobiDB-lite"/>
    </source>
</evidence>